<dbReference type="AlphaFoldDB" id="A0AA46C8I0"/>
<evidence type="ECO:0000259" key="1">
    <source>
        <dbReference type="Pfam" id="PF13683"/>
    </source>
</evidence>
<gene>
    <name evidence="2" type="ORF">CPBF424_22320</name>
</gene>
<organism evidence="2 3">
    <name type="scientific">Xanthomonas euroxanthea</name>
    <dbReference type="NCBI Taxonomy" id="2259622"/>
    <lineage>
        <taxon>Bacteria</taxon>
        <taxon>Pseudomonadati</taxon>
        <taxon>Pseudomonadota</taxon>
        <taxon>Gammaproteobacteria</taxon>
        <taxon>Lysobacterales</taxon>
        <taxon>Lysobacteraceae</taxon>
        <taxon>Xanthomonas</taxon>
    </lineage>
</organism>
<protein>
    <submittedName>
        <fullName evidence="2">IS3 family transposase</fullName>
    </submittedName>
</protein>
<comment type="caution">
    <text evidence="2">The sequence shown here is derived from an EMBL/GenBank/DDBJ whole genome shotgun (WGS) entry which is preliminary data.</text>
</comment>
<keyword evidence="3" id="KW-1185">Reference proteome</keyword>
<dbReference type="GO" id="GO:0015074">
    <property type="term" value="P:DNA integration"/>
    <property type="evidence" value="ECO:0007669"/>
    <property type="project" value="InterPro"/>
</dbReference>
<dbReference type="Proteomes" id="UP000254168">
    <property type="component" value="Unassembled WGS sequence"/>
</dbReference>
<sequence>MHVFRTLSEVREQVEQWLADYNQQIPYDSLEG</sequence>
<accession>A0AA46C8I0</accession>
<dbReference type="EMBL" id="UIHB01000002">
    <property type="protein sequence ID" value="SUZ28416.1"/>
    <property type="molecule type" value="Genomic_DNA"/>
</dbReference>
<evidence type="ECO:0000313" key="3">
    <source>
        <dbReference type="Proteomes" id="UP000254168"/>
    </source>
</evidence>
<evidence type="ECO:0000313" key="2">
    <source>
        <dbReference type="EMBL" id="SUZ28416.1"/>
    </source>
</evidence>
<dbReference type="Pfam" id="PF13683">
    <property type="entry name" value="rve_3"/>
    <property type="match status" value="1"/>
</dbReference>
<feature type="domain" description="Integrase catalytic" evidence="1">
    <location>
        <begin position="2"/>
        <end position="31"/>
    </location>
</feature>
<name>A0AA46C8I0_9XANT</name>
<reference evidence="2 3" key="1">
    <citation type="submission" date="2018-06" db="EMBL/GenBank/DDBJ databases">
        <authorList>
            <person name="Pothier F. J."/>
        </authorList>
    </citation>
    <scope>NUCLEOTIDE SEQUENCE [LARGE SCALE GENOMIC DNA]</scope>
    <source>
        <strain evidence="2 3">CPBF 424</strain>
    </source>
</reference>
<proteinExistence type="predicted"/>
<dbReference type="InterPro" id="IPR001584">
    <property type="entry name" value="Integrase_cat-core"/>
</dbReference>